<dbReference type="AlphaFoldDB" id="A0A0K6SAP7"/>
<accession>A0A0K6SAP7</accession>
<feature type="compositionally biased region" description="Basic and acidic residues" evidence="1">
    <location>
        <begin position="197"/>
        <end position="209"/>
    </location>
</feature>
<dbReference type="EMBL" id="CDMZ01005565">
    <property type="protein sequence ID" value="CUC10751.1"/>
    <property type="molecule type" value="Genomic_DNA"/>
</dbReference>
<feature type="region of interest" description="Disordered" evidence="1">
    <location>
        <begin position="173"/>
        <end position="223"/>
    </location>
</feature>
<gene>
    <name evidence="2" type="ORF">Cvel_11804.t2.CR1</name>
</gene>
<proteinExistence type="predicted"/>
<feature type="region of interest" description="Disordered" evidence="1">
    <location>
        <begin position="1"/>
        <end position="73"/>
    </location>
</feature>
<feature type="compositionally biased region" description="Low complexity" evidence="1">
    <location>
        <begin position="27"/>
        <end position="50"/>
    </location>
</feature>
<sequence length="318" mass="34618">MAPPRPDTSQGVLLNSNGPEKQSFALRSRPSSSPPVRSRQRPRTTTSSRPGLKSRAHSAPGHEKRRGKKVDGGPALKAAVDFLDMQTDIGPFLPVPMMRARTARPIAYKRGAEAKKTARVQQEEEGEGGLLTHTLARLGQSVLDTCKPGSFCVTLGGGSTLQPKPLSMLLTERRQRRGSSLRVQDGALPLRPSTADLSKEKKEKERWGNESEAAPPSGHPWSLPSREISSLRWPSAGTSVPDVHFVSAPRVSHPEVVTVPSVPIHMNGGGVPVSTEISKEAQGTRGAKAVPFLWREEAFEKVEEVKQILRQEHSEEIK</sequence>
<organism evidence="2">
    <name type="scientific">Chromera velia CCMP2878</name>
    <dbReference type="NCBI Taxonomy" id="1169474"/>
    <lineage>
        <taxon>Eukaryota</taxon>
        <taxon>Sar</taxon>
        <taxon>Alveolata</taxon>
        <taxon>Colpodellida</taxon>
        <taxon>Chromeraceae</taxon>
        <taxon>Chromera</taxon>
    </lineage>
</organism>
<name>A0A0K6SAP7_9ALVE</name>
<evidence type="ECO:0000256" key="1">
    <source>
        <dbReference type="SAM" id="MobiDB-lite"/>
    </source>
</evidence>
<feature type="compositionally biased region" description="Polar residues" evidence="1">
    <location>
        <begin position="7"/>
        <end position="20"/>
    </location>
</feature>
<evidence type="ECO:0000313" key="2">
    <source>
        <dbReference type="EMBL" id="CUC10751.1"/>
    </source>
</evidence>
<protein>
    <submittedName>
        <fullName evidence="2">Uncharacterized protein</fullName>
    </submittedName>
</protein>
<dbReference type="VEuPathDB" id="CryptoDB:Cvel_11804"/>
<reference evidence="2" key="1">
    <citation type="submission" date="2014-11" db="EMBL/GenBank/DDBJ databases">
        <title>Molecular phylogeny of cliff fern family Woodsiaceae with morphological implications.</title>
        <authorList>
            <person name="Shao Y.-Z."/>
            <person name="Wei R."/>
            <person name="Zhang X.-C."/>
        </authorList>
    </citation>
    <scope>NUCLEOTIDE SEQUENCE</scope>
</reference>